<accession>A0A423NQK8</accession>
<reference evidence="1 2" key="1">
    <citation type="submission" date="2016-10" db="EMBL/GenBank/DDBJ databases">
        <title>Comparative genome analysis of multiple Pseudomonas spp. focuses on biocontrol and plant growth promoting traits.</title>
        <authorList>
            <person name="Tao X.-Y."/>
            <person name="Taylor C.G."/>
        </authorList>
    </citation>
    <scope>NUCLEOTIDE SEQUENCE [LARGE SCALE GENOMIC DNA]</scope>
    <source>
        <strain evidence="1 2">36B3</strain>
    </source>
</reference>
<proteinExistence type="predicted"/>
<dbReference type="AlphaFoldDB" id="A0A423NQK8"/>
<dbReference type="RefSeq" id="WP_123418341.1">
    <property type="nucleotide sequence ID" value="NZ_MOCA01000004.1"/>
</dbReference>
<comment type="caution">
    <text evidence="1">The sequence shown here is derived from an EMBL/GenBank/DDBJ whole genome shotgun (WGS) entry which is preliminary data.</text>
</comment>
<organism evidence="1 2">
    <name type="scientific">Pseudomonas moraviensis</name>
    <dbReference type="NCBI Taxonomy" id="321662"/>
    <lineage>
        <taxon>Bacteria</taxon>
        <taxon>Pseudomonadati</taxon>
        <taxon>Pseudomonadota</taxon>
        <taxon>Gammaproteobacteria</taxon>
        <taxon>Pseudomonadales</taxon>
        <taxon>Pseudomonadaceae</taxon>
        <taxon>Pseudomonas</taxon>
    </lineage>
</organism>
<gene>
    <name evidence="1" type="ORF">BK674_08120</name>
</gene>
<dbReference type="EMBL" id="MOCA01000004">
    <property type="protein sequence ID" value="ROO00537.1"/>
    <property type="molecule type" value="Genomic_DNA"/>
</dbReference>
<protein>
    <submittedName>
        <fullName evidence="1">Uncharacterized protein</fullName>
    </submittedName>
</protein>
<sequence length="138" mass="15607">MTAACIADTSNSIEKFEENRSALKIHNKNKIKLSRRKVDGCLISDGIKCDWLLVDEKSKTEIYIELKGCDVAHAVKQICRTVELLSDKAEKKWGYVICTRSPMSATEIQRATKSVAKSHGLFLRVRKTVHEEDIESLI</sequence>
<name>A0A423NQK8_9PSED</name>
<evidence type="ECO:0000313" key="2">
    <source>
        <dbReference type="Proteomes" id="UP000284207"/>
    </source>
</evidence>
<dbReference type="Proteomes" id="UP000284207">
    <property type="component" value="Unassembled WGS sequence"/>
</dbReference>
<evidence type="ECO:0000313" key="1">
    <source>
        <dbReference type="EMBL" id="ROO00537.1"/>
    </source>
</evidence>